<organism evidence="2 3">
    <name type="scientific">Haemophilus parainfluenzae</name>
    <dbReference type="NCBI Taxonomy" id="729"/>
    <lineage>
        <taxon>Bacteria</taxon>
        <taxon>Pseudomonadati</taxon>
        <taxon>Pseudomonadota</taxon>
        <taxon>Gammaproteobacteria</taxon>
        <taxon>Pasteurellales</taxon>
        <taxon>Pasteurellaceae</taxon>
        <taxon>Haemophilus</taxon>
    </lineage>
</organism>
<reference evidence="2 3" key="1">
    <citation type="submission" date="2018-05" db="EMBL/GenBank/DDBJ databases">
        <title>Draft Genome Sequences for a Diverse set of 7 Haemophilus Species.</title>
        <authorList>
            <person name="Nichols M."/>
            <person name="Topaz N."/>
            <person name="Wang X."/>
            <person name="Wang X."/>
            <person name="Boxrud D."/>
        </authorList>
    </citation>
    <scope>NUCLEOTIDE SEQUENCE [LARGE SCALE GENOMIC DNA]</scope>
    <source>
        <strain evidence="2 3">C2008001710</strain>
    </source>
</reference>
<feature type="transmembrane region" description="Helical" evidence="1">
    <location>
        <begin position="53"/>
        <end position="71"/>
    </location>
</feature>
<evidence type="ECO:0000313" key="3">
    <source>
        <dbReference type="Proteomes" id="UP000253910"/>
    </source>
</evidence>
<comment type="caution">
    <text evidence="2">The sequence shown here is derived from an EMBL/GenBank/DDBJ whole genome shotgun (WGS) entry which is preliminary data.</text>
</comment>
<dbReference type="Pfam" id="PF11335">
    <property type="entry name" value="DUF3137"/>
    <property type="match status" value="1"/>
</dbReference>
<dbReference type="Proteomes" id="UP000253910">
    <property type="component" value="Unassembled WGS sequence"/>
</dbReference>
<dbReference type="InterPro" id="IPR021484">
    <property type="entry name" value="DUF3137"/>
</dbReference>
<evidence type="ECO:0000313" key="2">
    <source>
        <dbReference type="EMBL" id="RDE89746.1"/>
    </source>
</evidence>
<keyword evidence="1" id="KW-0472">Membrane</keyword>
<name>A0A369Z3L2_HAEPA</name>
<dbReference type="EMBL" id="QEPW01000015">
    <property type="protein sequence ID" value="RDE89746.1"/>
    <property type="molecule type" value="Genomic_DNA"/>
</dbReference>
<accession>A0A369Z3L2</accession>
<sequence>MNTPKEIEGIRFLGLEKLDEERLAIKSLINKSIIGLFFGLFLLLGAIGSENLLSTALILGVLIYCFRRLFFRYKRFIAEFKTRVINTIVQEFGFHFRPDRGLHLNDFFSVYDSYPASYRSEDLILGELDQTEVEICDFAAFNMEPSGKMMKGLRTTTFQGILFKATFPKELAHWVYVCDKKEGCLRKEGEIALMDSPSFNRYFDVFTEDQILARYALSPKLMERFCVLKEKFNSPISMVLRDREVIIAANLGKNSFEPSFEKSLLEDNTIRDYISSIKGFTDMVKELGLNNHIWK</sequence>
<dbReference type="AlphaFoldDB" id="A0A369Z3L2"/>
<proteinExistence type="predicted"/>
<gene>
    <name evidence="2" type="ORF">DPV87_08240</name>
</gene>
<keyword evidence="1" id="KW-0812">Transmembrane</keyword>
<evidence type="ECO:0000256" key="1">
    <source>
        <dbReference type="SAM" id="Phobius"/>
    </source>
</evidence>
<feature type="transmembrane region" description="Helical" evidence="1">
    <location>
        <begin position="28"/>
        <end position="47"/>
    </location>
</feature>
<protein>
    <submittedName>
        <fullName evidence="2">DUF3137 domain-containing protein</fullName>
    </submittedName>
</protein>
<dbReference type="RefSeq" id="WP_111315817.1">
    <property type="nucleotide sequence ID" value="NZ_QEPW01000015.1"/>
</dbReference>
<keyword evidence="1" id="KW-1133">Transmembrane helix</keyword>